<protein>
    <submittedName>
        <fullName evidence="6">DUF2083 domain-containing protein</fullName>
    </submittedName>
</protein>
<dbReference type="PIRSF" id="PIRSF019251">
    <property type="entry name" value="Rv0465c"/>
    <property type="match status" value="1"/>
</dbReference>
<comment type="similarity">
    <text evidence="1">Belongs to the short-chain fatty acyl-CoA assimilation regulator (ScfR) family.</text>
</comment>
<dbReference type="Pfam" id="PF09856">
    <property type="entry name" value="ScfRs"/>
    <property type="match status" value="1"/>
</dbReference>
<dbReference type="InterPro" id="IPR010359">
    <property type="entry name" value="IrrE_HExxH"/>
</dbReference>
<proteinExistence type="inferred from homology"/>
<dbReference type="GO" id="GO:0003700">
    <property type="term" value="F:DNA-binding transcription factor activity"/>
    <property type="evidence" value="ECO:0007669"/>
    <property type="project" value="TreeGrafter"/>
</dbReference>
<dbReference type="Pfam" id="PF06114">
    <property type="entry name" value="Peptidase_M78"/>
    <property type="match status" value="1"/>
</dbReference>
<keyword evidence="2" id="KW-0805">Transcription regulation</keyword>
<organism evidence="6 7">
    <name type="scientific">Stenotrophomonas koreensis</name>
    <dbReference type="NCBI Taxonomy" id="266128"/>
    <lineage>
        <taxon>Bacteria</taxon>
        <taxon>Pseudomonadati</taxon>
        <taxon>Pseudomonadota</taxon>
        <taxon>Gammaproteobacteria</taxon>
        <taxon>Lysobacterales</taxon>
        <taxon>Lysobacteraceae</taxon>
        <taxon>Stenotrophomonas</taxon>
    </lineage>
</organism>
<keyword evidence="3" id="KW-0238">DNA-binding</keyword>
<dbReference type="CDD" id="cd00093">
    <property type="entry name" value="HTH_XRE"/>
    <property type="match status" value="1"/>
</dbReference>
<evidence type="ECO:0000313" key="7">
    <source>
        <dbReference type="Proteomes" id="UP000550609"/>
    </source>
</evidence>
<gene>
    <name evidence="6" type="ORF">H4O09_04760</name>
</gene>
<dbReference type="AlphaFoldDB" id="A0A7W3YUB4"/>
<accession>A0A7W3YUB4</accession>
<dbReference type="InterPro" id="IPR018653">
    <property type="entry name" value="ScfR_C"/>
</dbReference>
<dbReference type="SUPFAM" id="SSF47413">
    <property type="entry name" value="lambda repressor-like DNA-binding domains"/>
    <property type="match status" value="1"/>
</dbReference>
<sequence>MGIPVGVKDDLHYSQPKAAAPAKLRLISPTTRTKFVNFVNDHPRNSPVGLRLTRLREHAGYSQAALARALGISASYLNQIEKNKRPLTAAIQQRLSQALGSLGGLFDHDQPAALQQALADTLRDLGLSDISAQELRALAGNLPQVSQALLDLHRQHLALREHAAALEFRLGAPDAGQHLPASDLVRDFFNRMHNHIPELDALAEQLYGEWGLTPANMPQRLRQILADRHGVLTEVAPLQIGREKRLLDERSRRLWLPDYLEPGQQAFQIAAQLALLGYRKQIDQVIARTGFTEPAQLAQAAIGLSNYFAGALVMPYQRFLQAAEQSRYDIEHLAHLFGVGFEAVCHRLSTLARRGAAGLPFFFIRVDRAGNISKRHSATDFHFSQVGGSCPLWIIYEAFNQPGRILTQVARMPDGRRHFWLARQVSSGPVGHGQPRKTFAVALGCELQHADRLVYARGLDTQNPSNAVPIGPGCRVCPREDCMQRAFAALPGKS</sequence>
<dbReference type="InterPro" id="IPR050807">
    <property type="entry name" value="TransReg_Diox_bact_type"/>
</dbReference>
<evidence type="ECO:0000256" key="3">
    <source>
        <dbReference type="ARBA" id="ARBA00023125"/>
    </source>
</evidence>
<dbReference type="Pfam" id="PF01381">
    <property type="entry name" value="HTH_3"/>
    <property type="match status" value="1"/>
</dbReference>
<evidence type="ECO:0000256" key="4">
    <source>
        <dbReference type="ARBA" id="ARBA00023163"/>
    </source>
</evidence>
<reference evidence="6 7" key="1">
    <citation type="submission" date="2020-08" db="EMBL/GenBank/DDBJ databases">
        <title>Stenotrophomonas sp. W1S232.</title>
        <authorList>
            <person name="Deng Y."/>
        </authorList>
    </citation>
    <scope>NUCLEOTIDE SEQUENCE [LARGE SCALE GENOMIC DNA]</scope>
    <source>
        <strain evidence="6 7">W1S232</strain>
    </source>
</reference>
<comment type="caution">
    <text evidence="6">The sequence shown here is derived from an EMBL/GenBank/DDBJ whole genome shotgun (WGS) entry which is preliminary data.</text>
</comment>
<evidence type="ECO:0000256" key="1">
    <source>
        <dbReference type="ARBA" id="ARBA00007227"/>
    </source>
</evidence>
<name>A0A7W3YUB4_9GAMM</name>
<dbReference type="PANTHER" id="PTHR46797">
    <property type="entry name" value="HTH-TYPE TRANSCRIPTIONAL REGULATOR"/>
    <property type="match status" value="1"/>
</dbReference>
<dbReference type="Gene3D" id="1.10.260.40">
    <property type="entry name" value="lambda repressor-like DNA-binding domains"/>
    <property type="match status" value="1"/>
</dbReference>
<dbReference type="SMART" id="SM00530">
    <property type="entry name" value="HTH_XRE"/>
    <property type="match status" value="1"/>
</dbReference>
<feature type="domain" description="HTH cro/C1-type" evidence="5">
    <location>
        <begin position="52"/>
        <end position="105"/>
    </location>
</feature>
<dbReference type="InterPro" id="IPR026281">
    <property type="entry name" value="HTH_RamB"/>
</dbReference>
<dbReference type="PROSITE" id="PS50943">
    <property type="entry name" value="HTH_CROC1"/>
    <property type="match status" value="1"/>
</dbReference>
<evidence type="ECO:0000313" key="6">
    <source>
        <dbReference type="EMBL" id="MBB1116375.1"/>
    </source>
</evidence>
<dbReference type="EMBL" id="JACIUV010000002">
    <property type="protein sequence ID" value="MBB1116375.1"/>
    <property type="molecule type" value="Genomic_DNA"/>
</dbReference>
<dbReference type="InterPro" id="IPR010982">
    <property type="entry name" value="Lambda_DNA-bd_dom_sf"/>
</dbReference>
<evidence type="ECO:0000256" key="2">
    <source>
        <dbReference type="ARBA" id="ARBA00023015"/>
    </source>
</evidence>
<dbReference type="GO" id="GO:0005829">
    <property type="term" value="C:cytosol"/>
    <property type="evidence" value="ECO:0007669"/>
    <property type="project" value="TreeGrafter"/>
</dbReference>
<dbReference type="GO" id="GO:0003677">
    <property type="term" value="F:DNA binding"/>
    <property type="evidence" value="ECO:0007669"/>
    <property type="project" value="UniProtKB-KW"/>
</dbReference>
<evidence type="ECO:0000259" key="5">
    <source>
        <dbReference type="PROSITE" id="PS50943"/>
    </source>
</evidence>
<dbReference type="Proteomes" id="UP000550609">
    <property type="component" value="Unassembled WGS sequence"/>
</dbReference>
<dbReference type="InterPro" id="IPR001387">
    <property type="entry name" value="Cro/C1-type_HTH"/>
</dbReference>
<dbReference type="PANTHER" id="PTHR46797:SF23">
    <property type="entry name" value="HTH-TYPE TRANSCRIPTIONAL REGULATOR SUTR"/>
    <property type="match status" value="1"/>
</dbReference>
<keyword evidence="4" id="KW-0804">Transcription</keyword>